<reference evidence="2" key="1">
    <citation type="submission" date="2021-01" db="EMBL/GenBank/DDBJ databases">
        <authorList>
            <person name="Kaushik A."/>
        </authorList>
    </citation>
    <scope>NUCLEOTIDE SEQUENCE</scope>
    <source>
        <strain evidence="2">AG6-10EEA</strain>
    </source>
</reference>
<proteinExistence type="predicted"/>
<dbReference type="PANTHER" id="PTHR43591">
    <property type="entry name" value="METHYLTRANSFERASE"/>
    <property type="match status" value="1"/>
</dbReference>
<name>A0A8H2Y2Y1_9AGAM</name>
<feature type="compositionally biased region" description="Acidic residues" evidence="1">
    <location>
        <begin position="272"/>
        <end position="284"/>
    </location>
</feature>
<sequence>MSQSHIGLTTEDSPIYYVDDITDYDGSEADTASSMVTGSSTMSTLESTEAHSYFREVYGRMFPADTNLPVLLPTDKAEVLRLELQHLSIKLALEGNYWGPVRQILLAPTPHRKRVLDLVTLEGTWAQEMSHEFPDVDIVSLDLSPLTPHPPRPNVVFEVYDLYNGFAEPENSFDVVHLRHAAVPMKDFKSLIREVYRVLRPGGILLFCEYELEAYDAEFPDIPAWASLPGISNALRLARGGLAHQGVNVYVWRDLPKWLPWDSSFWKEDGPYEDEELDSTDTESESSVIRSYQPSQSEADGVRGFTGVQTWANLMPAAPWHPDPRQREVGKLVQRVWADVWRNMGSSLQLSGMSERDATETTRAAVHDIEHPPVRIAAKLHTLYAFKVDPCASNYASEG</sequence>
<dbReference type="GO" id="GO:0008168">
    <property type="term" value="F:methyltransferase activity"/>
    <property type="evidence" value="ECO:0007669"/>
    <property type="project" value="TreeGrafter"/>
</dbReference>
<evidence type="ECO:0000313" key="3">
    <source>
        <dbReference type="Proteomes" id="UP000663853"/>
    </source>
</evidence>
<comment type="caution">
    <text evidence="2">The sequence shown here is derived from an EMBL/GenBank/DDBJ whole genome shotgun (WGS) entry which is preliminary data.</text>
</comment>
<dbReference type="EMBL" id="CAJMXA010000602">
    <property type="protein sequence ID" value="CAE6436945.1"/>
    <property type="molecule type" value="Genomic_DNA"/>
</dbReference>
<dbReference type="InterPro" id="IPR029063">
    <property type="entry name" value="SAM-dependent_MTases_sf"/>
</dbReference>
<dbReference type="PANTHER" id="PTHR43591:SF24">
    <property type="entry name" value="2-METHOXY-6-POLYPRENYL-1,4-BENZOQUINOL METHYLASE, MITOCHONDRIAL"/>
    <property type="match status" value="1"/>
</dbReference>
<dbReference type="Proteomes" id="UP000663853">
    <property type="component" value="Unassembled WGS sequence"/>
</dbReference>
<dbReference type="SUPFAM" id="SSF53335">
    <property type="entry name" value="S-adenosyl-L-methionine-dependent methyltransferases"/>
    <property type="match status" value="1"/>
</dbReference>
<accession>A0A8H2Y2Y1</accession>
<dbReference type="AlphaFoldDB" id="A0A8H2Y2Y1"/>
<evidence type="ECO:0008006" key="4">
    <source>
        <dbReference type="Google" id="ProtNLM"/>
    </source>
</evidence>
<dbReference type="Pfam" id="PF13489">
    <property type="entry name" value="Methyltransf_23"/>
    <property type="match status" value="1"/>
</dbReference>
<feature type="region of interest" description="Disordered" evidence="1">
    <location>
        <begin position="272"/>
        <end position="300"/>
    </location>
</feature>
<evidence type="ECO:0000256" key="1">
    <source>
        <dbReference type="SAM" id="MobiDB-lite"/>
    </source>
</evidence>
<protein>
    <recommendedName>
        <fullName evidence="4">Methyltransferase type 11 domain-containing protein</fullName>
    </recommendedName>
</protein>
<feature type="compositionally biased region" description="Polar residues" evidence="1">
    <location>
        <begin position="288"/>
        <end position="298"/>
    </location>
</feature>
<gene>
    <name evidence="2" type="ORF">RDB_LOCUS31320</name>
</gene>
<evidence type="ECO:0000313" key="2">
    <source>
        <dbReference type="EMBL" id="CAE6436945.1"/>
    </source>
</evidence>
<organism evidence="2 3">
    <name type="scientific">Rhizoctonia solani</name>
    <dbReference type="NCBI Taxonomy" id="456999"/>
    <lineage>
        <taxon>Eukaryota</taxon>
        <taxon>Fungi</taxon>
        <taxon>Dikarya</taxon>
        <taxon>Basidiomycota</taxon>
        <taxon>Agaricomycotina</taxon>
        <taxon>Agaricomycetes</taxon>
        <taxon>Cantharellales</taxon>
        <taxon>Ceratobasidiaceae</taxon>
        <taxon>Rhizoctonia</taxon>
    </lineage>
</organism>
<dbReference type="CDD" id="cd02440">
    <property type="entry name" value="AdoMet_MTases"/>
    <property type="match status" value="1"/>
</dbReference>
<dbReference type="Gene3D" id="3.40.50.150">
    <property type="entry name" value="Vaccinia Virus protein VP39"/>
    <property type="match status" value="1"/>
</dbReference>